<dbReference type="HOGENOM" id="CLU_2073846_0_0_1"/>
<gene>
    <name evidence="4" type="ORF">OCS_04886</name>
</gene>
<keyword evidence="1" id="KW-0853">WD repeat</keyword>
<evidence type="ECO:0000256" key="1">
    <source>
        <dbReference type="ARBA" id="ARBA00022574"/>
    </source>
</evidence>
<accession>T5A9Y9</accession>
<keyword evidence="2" id="KW-0677">Repeat</keyword>
<feature type="region of interest" description="Disordered" evidence="3">
    <location>
        <begin position="81"/>
        <end position="118"/>
    </location>
</feature>
<evidence type="ECO:0000256" key="3">
    <source>
        <dbReference type="SAM" id="MobiDB-lite"/>
    </source>
</evidence>
<feature type="region of interest" description="Disordered" evidence="3">
    <location>
        <begin position="1"/>
        <end position="54"/>
    </location>
</feature>
<evidence type="ECO:0000313" key="4">
    <source>
        <dbReference type="EMBL" id="EQK99408.1"/>
    </source>
</evidence>
<dbReference type="OrthoDB" id="10264376at2759"/>
<dbReference type="PANTHER" id="PTHR16017:SF0">
    <property type="entry name" value="WD REPEAT-CONTAINING PROTEIN 70"/>
    <property type="match status" value="1"/>
</dbReference>
<dbReference type="AlphaFoldDB" id="T5A9Y9"/>
<organism evidence="4 5">
    <name type="scientific">Ophiocordyceps sinensis (strain Co18 / CGMCC 3.14243)</name>
    <name type="common">Yarsagumba caterpillar fungus</name>
    <name type="synonym">Hirsutella sinensis</name>
    <dbReference type="NCBI Taxonomy" id="911162"/>
    <lineage>
        <taxon>Eukaryota</taxon>
        <taxon>Fungi</taxon>
        <taxon>Dikarya</taxon>
        <taxon>Ascomycota</taxon>
        <taxon>Pezizomycotina</taxon>
        <taxon>Sordariomycetes</taxon>
        <taxon>Hypocreomycetidae</taxon>
        <taxon>Hypocreales</taxon>
        <taxon>Ophiocordycipitaceae</taxon>
        <taxon>Ophiocordyceps</taxon>
    </lineage>
</organism>
<dbReference type="GO" id="GO:0035861">
    <property type="term" value="C:site of double-strand break"/>
    <property type="evidence" value="ECO:0007669"/>
    <property type="project" value="TreeGrafter"/>
</dbReference>
<name>T5A9Y9_OPHSC</name>
<reference evidence="4 5" key="1">
    <citation type="journal article" date="2013" name="Chin. Sci. Bull.">
        <title>Genome survey uncovers the secrets of sex and lifestyle in caterpillar fungus.</title>
        <authorList>
            <person name="Hu X."/>
            <person name="Zhang Y."/>
            <person name="Xiao G."/>
            <person name="Zheng P."/>
            <person name="Xia Y."/>
            <person name="Zhang X."/>
            <person name="St Leger R.J."/>
            <person name="Liu X."/>
            <person name="Wang C."/>
        </authorList>
    </citation>
    <scope>NUCLEOTIDE SEQUENCE [LARGE SCALE GENOMIC DNA]</scope>
    <source>
        <strain evidence="5">Co18 / CGMCC 3.14243</strain>
        <tissue evidence="4">Fruit-body</tissue>
    </source>
</reference>
<dbReference type="eggNOG" id="KOG0772">
    <property type="taxonomic scope" value="Eukaryota"/>
</dbReference>
<dbReference type="GO" id="GO:0005634">
    <property type="term" value="C:nucleus"/>
    <property type="evidence" value="ECO:0007669"/>
    <property type="project" value="TreeGrafter"/>
</dbReference>
<dbReference type="PANTHER" id="PTHR16017">
    <property type="entry name" value="GASTRULATION DEFECTIVE PROTEIN 1-RELATED"/>
    <property type="match status" value="1"/>
</dbReference>
<sequence length="118" mass="13089">MDQSVGISGDSIVAPGALLGSRKAGVTGTGRSKDPRRPHVPQQTPFQKSQPDEKLVAENIPLARMLHEDPREALLKYANKADSDPMFTKAWSKTQPTTQYAELSDDEDQEPDKKKMKR</sequence>
<feature type="compositionally biased region" description="Polar residues" evidence="3">
    <location>
        <begin position="91"/>
        <end position="101"/>
    </location>
</feature>
<evidence type="ECO:0000313" key="5">
    <source>
        <dbReference type="Proteomes" id="UP000019374"/>
    </source>
</evidence>
<evidence type="ECO:0000256" key="2">
    <source>
        <dbReference type="ARBA" id="ARBA00022737"/>
    </source>
</evidence>
<dbReference type="EMBL" id="KE653365">
    <property type="protein sequence ID" value="EQK99408.1"/>
    <property type="molecule type" value="Genomic_DNA"/>
</dbReference>
<dbReference type="Proteomes" id="UP000019374">
    <property type="component" value="Unassembled WGS sequence"/>
</dbReference>
<protein>
    <submittedName>
        <fullName evidence="4">WD domain, G-beta repeat containing protein</fullName>
    </submittedName>
</protein>
<dbReference type="InterPro" id="IPR051858">
    <property type="entry name" value="WD_repeat_GAD-1"/>
</dbReference>
<proteinExistence type="predicted"/>